<sequence>MTPAEVKPGETSGLEDKSPMMVQKPKDANWTERTDDLAPTALLVTLEGIPTATATSTSGFTRVFRFGWLEPIYVASRSSYLHASDAAFADTYIKKTLRLPWLTLTIADGLHRAEGDGGGARSAGALFRRIARVPIEACLPKCRCLMLPFHGATSLLIQRRSPAPPAVYALLAMEPHHGAASGEHPKNVHRSRCDLLLAQYASDDRTNLRKSGTEEEYSEREHLLQELVDLARESGYKFRAPRKGNGAAATPARERSMTPAAARSSAAAARDSAADVLVAPGNTADFSGACSGEQATAEELFTLILSPEDAASPAVPSGGSGEGTDQPDTARAEICQGNSAAASPCPTARNEPMREARWRFDKMLDGGIVKFSSESSLVVLSLLVTAGAAWLGYLAD</sequence>
<keyword evidence="2" id="KW-1185">Reference proteome</keyword>
<dbReference type="EMBL" id="JABSTQ010010380">
    <property type="protein sequence ID" value="KAG0421333.1"/>
    <property type="molecule type" value="Genomic_DNA"/>
</dbReference>
<organism evidence="1 2">
    <name type="scientific">Ixodes persulcatus</name>
    <name type="common">Taiga tick</name>
    <dbReference type="NCBI Taxonomy" id="34615"/>
    <lineage>
        <taxon>Eukaryota</taxon>
        <taxon>Metazoa</taxon>
        <taxon>Ecdysozoa</taxon>
        <taxon>Arthropoda</taxon>
        <taxon>Chelicerata</taxon>
        <taxon>Arachnida</taxon>
        <taxon>Acari</taxon>
        <taxon>Parasitiformes</taxon>
        <taxon>Ixodida</taxon>
        <taxon>Ixodoidea</taxon>
        <taxon>Ixodidae</taxon>
        <taxon>Ixodinae</taxon>
        <taxon>Ixodes</taxon>
    </lineage>
</organism>
<comment type="caution">
    <text evidence="1">The sequence shown here is derived from an EMBL/GenBank/DDBJ whole genome shotgun (WGS) entry which is preliminary data.</text>
</comment>
<gene>
    <name evidence="1" type="ORF">HPB47_002763</name>
</gene>
<proteinExistence type="predicted"/>
<name>A0AC60PLT6_IXOPE</name>
<protein>
    <submittedName>
        <fullName evidence="1">Uncharacterized protein</fullName>
    </submittedName>
</protein>
<reference evidence="1 2" key="1">
    <citation type="journal article" date="2020" name="Cell">
        <title>Large-Scale Comparative Analyses of Tick Genomes Elucidate Their Genetic Diversity and Vector Capacities.</title>
        <authorList>
            <consortium name="Tick Genome and Microbiome Consortium (TIGMIC)"/>
            <person name="Jia N."/>
            <person name="Wang J."/>
            <person name="Shi W."/>
            <person name="Du L."/>
            <person name="Sun Y."/>
            <person name="Zhan W."/>
            <person name="Jiang J.F."/>
            <person name="Wang Q."/>
            <person name="Zhang B."/>
            <person name="Ji P."/>
            <person name="Bell-Sakyi L."/>
            <person name="Cui X.M."/>
            <person name="Yuan T.T."/>
            <person name="Jiang B.G."/>
            <person name="Yang W.F."/>
            <person name="Lam T.T."/>
            <person name="Chang Q.C."/>
            <person name="Ding S.J."/>
            <person name="Wang X.J."/>
            <person name="Zhu J.G."/>
            <person name="Ruan X.D."/>
            <person name="Zhao L."/>
            <person name="Wei J.T."/>
            <person name="Ye R.Z."/>
            <person name="Que T.C."/>
            <person name="Du C.H."/>
            <person name="Zhou Y.H."/>
            <person name="Cheng J.X."/>
            <person name="Dai P.F."/>
            <person name="Guo W.B."/>
            <person name="Han X.H."/>
            <person name="Huang E.J."/>
            <person name="Li L.F."/>
            <person name="Wei W."/>
            <person name="Gao Y.C."/>
            <person name="Liu J.Z."/>
            <person name="Shao H.Z."/>
            <person name="Wang X."/>
            <person name="Wang C.C."/>
            <person name="Yang T.C."/>
            <person name="Huo Q.B."/>
            <person name="Li W."/>
            <person name="Chen H.Y."/>
            <person name="Chen S.E."/>
            <person name="Zhou L.G."/>
            <person name="Ni X.B."/>
            <person name="Tian J.H."/>
            <person name="Sheng Y."/>
            <person name="Liu T."/>
            <person name="Pan Y.S."/>
            <person name="Xia L.Y."/>
            <person name="Li J."/>
            <person name="Zhao F."/>
            <person name="Cao W.C."/>
        </authorList>
    </citation>
    <scope>NUCLEOTIDE SEQUENCE [LARGE SCALE GENOMIC DNA]</scope>
    <source>
        <strain evidence="1">Iper-2018</strain>
    </source>
</reference>
<accession>A0AC60PLT6</accession>
<dbReference type="Proteomes" id="UP000805193">
    <property type="component" value="Unassembled WGS sequence"/>
</dbReference>
<evidence type="ECO:0000313" key="2">
    <source>
        <dbReference type="Proteomes" id="UP000805193"/>
    </source>
</evidence>
<evidence type="ECO:0000313" key="1">
    <source>
        <dbReference type="EMBL" id="KAG0421333.1"/>
    </source>
</evidence>